<protein>
    <submittedName>
        <fullName evidence="2">Uncharacterized protein</fullName>
    </submittedName>
</protein>
<proteinExistence type="predicted"/>
<sequence length="88" mass="9258">MTYGSSVMVGPSMTDDERTIAGRNLKIGFVALVSASGGLTALQAGGGITIIAAGLIGGLALGSALLWFLVQWWQSLFSRAERRDTRRS</sequence>
<dbReference type="STRING" id="1238424.J07HQW1_02963"/>
<keyword evidence="1" id="KW-1133">Transmembrane helix</keyword>
<dbReference type="AlphaFoldDB" id="U1MS05"/>
<name>U1MS05_9EURY</name>
<dbReference type="Proteomes" id="UP000030649">
    <property type="component" value="Unassembled WGS sequence"/>
</dbReference>
<evidence type="ECO:0000313" key="3">
    <source>
        <dbReference type="Proteomes" id="UP000030649"/>
    </source>
</evidence>
<dbReference type="HOGENOM" id="CLU_197253_0_0_2"/>
<evidence type="ECO:0000256" key="1">
    <source>
        <dbReference type="SAM" id="Phobius"/>
    </source>
</evidence>
<keyword evidence="1" id="KW-0812">Transmembrane</keyword>
<dbReference type="EMBL" id="KE356560">
    <property type="protein sequence ID" value="ERG92914.1"/>
    <property type="molecule type" value="Genomic_DNA"/>
</dbReference>
<feature type="transmembrane region" description="Helical" evidence="1">
    <location>
        <begin position="27"/>
        <end position="44"/>
    </location>
</feature>
<accession>U1MS05</accession>
<organism evidence="2 3">
    <name type="scientific">Haloquadratum walsbyi J07HQW1</name>
    <dbReference type="NCBI Taxonomy" id="1238424"/>
    <lineage>
        <taxon>Archaea</taxon>
        <taxon>Methanobacteriati</taxon>
        <taxon>Methanobacteriota</taxon>
        <taxon>Stenosarchaea group</taxon>
        <taxon>Halobacteria</taxon>
        <taxon>Halobacteriales</taxon>
        <taxon>Haloferacaceae</taxon>
        <taxon>Haloquadratum</taxon>
    </lineage>
</organism>
<feature type="transmembrane region" description="Helical" evidence="1">
    <location>
        <begin position="50"/>
        <end position="73"/>
    </location>
</feature>
<evidence type="ECO:0000313" key="2">
    <source>
        <dbReference type="EMBL" id="ERG92914.1"/>
    </source>
</evidence>
<keyword evidence="1" id="KW-0472">Membrane</keyword>
<gene>
    <name evidence="2" type="ORF">J07HQW1_02963</name>
</gene>
<reference evidence="2 3" key="1">
    <citation type="journal article" date="2013" name="PLoS ONE">
        <title>Assembly-driven community genomics of a hypersaline microbial ecosystem.</title>
        <authorList>
            <person name="Podell S."/>
            <person name="Ugalde J.A."/>
            <person name="Narasingarao P."/>
            <person name="Banfield J.F."/>
            <person name="Heidelberg K.B."/>
            <person name="Allen E.E."/>
        </authorList>
    </citation>
    <scope>NUCLEOTIDE SEQUENCE [LARGE SCALE GENOMIC DNA]</scope>
    <source>
        <strain evidence="3">J07HQW1</strain>
    </source>
</reference>